<name>A0A7U4SR49_9BURK</name>
<proteinExistence type="predicted"/>
<dbReference type="RefSeq" id="WP_051990339.1">
    <property type="nucleotide sequence ID" value="NZ_CP013380.1"/>
</dbReference>
<accession>A0A7U4SR49</accession>
<evidence type="ECO:0000313" key="2">
    <source>
        <dbReference type="Proteomes" id="UP000594943"/>
    </source>
</evidence>
<dbReference type="EMBL" id="CP065686">
    <property type="protein sequence ID" value="QPS43408.1"/>
    <property type="molecule type" value="Genomic_DNA"/>
</dbReference>
<sequence>MGSYPQLRAVTLTAIPTHLARDTEFGPYDVNEMISARQHIPRVPDHTITVFDRGFLGPVAVQPGLGR</sequence>
<gene>
    <name evidence="1" type="ORF">I6G56_17905</name>
</gene>
<accession>A0A7T2WY76</accession>
<protein>
    <submittedName>
        <fullName evidence="1">Uncharacterized protein</fullName>
    </submittedName>
</protein>
<dbReference type="Proteomes" id="UP000594943">
    <property type="component" value="Chromosome 1"/>
</dbReference>
<organism evidence="1 2">
    <name type="scientific">Burkholderia humptydooensis</name>
    <dbReference type="NCBI Taxonomy" id="430531"/>
    <lineage>
        <taxon>Bacteria</taxon>
        <taxon>Pseudomonadati</taxon>
        <taxon>Pseudomonadota</taxon>
        <taxon>Betaproteobacteria</taxon>
        <taxon>Burkholderiales</taxon>
        <taxon>Burkholderiaceae</taxon>
        <taxon>Burkholderia</taxon>
        <taxon>pseudomallei group</taxon>
    </lineage>
</organism>
<dbReference type="KEGG" id="bhg:I6G56_17905"/>
<evidence type="ECO:0000313" key="1">
    <source>
        <dbReference type="EMBL" id="QPS43408.1"/>
    </source>
</evidence>
<dbReference type="AlphaFoldDB" id="A0A7U4SR49"/>
<reference evidence="1 2" key="1">
    <citation type="submission" date="2020-12" db="EMBL/GenBank/DDBJ databases">
        <title>FDA dAtabase for Regulatory Grade micrObial Sequences (FDA-ARGOS): Supporting development and validation of Infectious Disease Dx tests.</title>
        <authorList>
            <person name="Nelson B."/>
            <person name="Plummer A."/>
            <person name="Tallon L."/>
            <person name="Sadzewicz L."/>
            <person name="Zhao X."/>
            <person name="Boylan J."/>
            <person name="Ott S."/>
            <person name="Bowen H."/>
            <person name="Vavikolanu K."/>
            <person name="Mehta A."/>
            <person name="Aluvathingal J."/>
            <person name="Nadendla S."/>
            <person name="Myers T."/>
            <person name="Yan Y."/>
            <person name="Sichtig H."/>
        </authorList>
    </citation>
    <scope>NUCLEOTIDE SEQUENCE [LARGE SCALE GENOMIC DNA]</scope>
    <source>
        <strain evidence="1 2">FDAARGOS_899</strain>
    </source>
</reference>